<sequence>MSEPTLESIDDYNTLSGEKKKVVFAIVISSLIMGIVYMLATSFISHEEPTSADKTFQKVPMR</sequence>
<dbReference type="AlphaFoldDB" id="B6BLB5"/>
<name>B6BLB5_SULGG</name>
<keyword evidence="1" id="KW-0812">Transmembrane</keyword>
<reference evidence="2 3" key="1">
    <citation type="journal article" date="2012" name="Proc. Natl. Acad. Sci. U.S.A.">
        <title>Genome and physiology of a model Epsilonproteobacterium responsible for sulfide detoxification in marine oxygen depletion zones.</title>
        <authorList>
            <person name="Grote J."/>
            <person name="Schott T."/>
            <person name="Bruckner C.G."/>
            <person name="Glockner F.O."/>
            <person name="Jost G."/>
            <person name="Teeling H."/>
            <person name="Labrenz M."/>
            <person name="Jurgens K."/>
        </authorList>
    </citation>
    <scope>NUCLEOTIDE SEQUENCE [LARGE SCALE GENOMIC DNA]</scope>
    <source>
        <strain evidence="2 3">GD1</strain>
    </source>
</reference>
<dbReference type="EMBL" id="AFRZ01000001">
    <property type="protein sequence ID" value="EHP28569.1"/>
    <property type="molecule type" value="Genomic_DNA"/>
</dbReference>
<dbReference type="HOGENOM" id="CLU_2841664_0_0_7"/>
<keyword evidence="3" id="KW-1185">Reference proteome</keyword>
<organism evidence="2 3">
    <name type="scientific">Sulfurimonas gotlandica (strain DSM 19862 / JCM 16533 / GD1)</name>
    <dbReference type="NCBI Taxonomy" id="929558"/>
    <lineage>
        <taxon>Bacteria</taxon>
        <taxon>Pseudomonadati</taxon>
        <taxon>Campylobacterota</taxon>
        <taxon>Epsilonproteobacteria</taxon>
        <taxon>Campylobacterales</taxon>
        <taxon>Sulfurimonadaceae</taxon>
        <taxon>Sulfurimonas</taxon>
    </lineage>
</organism>
<accession>B6BLB5</accession>
<keyword evidence="1" id="KW-1133">Transmembrane helix</keyword>
<dbReference type="OrthoDB" id="5334838at2"/>
<evidence type="ECO:0000313" key="2">
    <source>
        <dbReference type="EMBL" id="EHP28569.1"/>
    </source>
</evidence>
<comment type="caution">
    <text evidence="2">The sequence shown here is derived from an EMBL/GenBank/DDBJ whole genome shotgun (WGS) entry which is preliminary data.</text>
</comment>
<evidence type="ECO:0000313" key="3">
    <source>
        <dbReference type="Proteomes" id="UP000006431"/>
    </source>
</evidence>
<protein>
    <submittedName>
        <fullName evidence="2">Uncharacterized protein</fullName>
    </submittedName>
</protein>
<accession>H1FRL6</accession>
<keyword evidence="1" id="KW-0472">Membrane</keyword>
<proteinExistence type="predicted"/>
<feature type="transmembrane region" description="Helical" evidence="1">
    <location>
        <begin position="22"/>
        <end position="44"/>
    </location>
</feature>
<dbReference type="RefSeq" id="WP_008338332.1">
    <property type="nucleotide sequence ID" value="NZ_AFRZ01000001.1"/>
</dbReference>
<dbReference type="STRING" id="929558.SMGD1_0042"/>
<gene>
    <name evidence="2" type="ORF">SMGD1_0042</name>
</gene>
<dbReference type="PATRIC" id="fig|929558.5.peg.41"/>
<dbReference type="Proteomes" id="UP000006431">
    <property type="component" value="Unassembled WGS sequence"/>
</dbReference>
<evidence type="ECO:0000256" key="1">
    <source>
        <dbReference type="SAM" id="Phobius"/>
    </source>
</evidence>